<reference evidence="1 2" key="1">
    <citation type="submission" date="2020-07" db="EMBL/GenBank/DDBJ databases">
        <authorList>
            <person name="Sun Q."/>
        </authorList>
    </citation>
    <scope>NUCLEOTIDE SEQUENCE [LARGE SCALE GENOMIC DNA]</scope>
    <source>
        <strain evidence="1 2">WYCCWR 11290</strain>
    </source>
</reference>
<comment type="caution">
    <text evidence="1">The sequence shown here is derived from an EMBL/GenBank/DDBJ whole genome shotgun (WGS) entry which is preliminary data.</text>
</comment>
<dbReference type="Proteomes" id="UP000532162">
    <property type="component" value="Unassembled WGS sequence"/>
</dbReference>
<dbReference type="Pfam" id="PF07704">
    <property type="entry name" value="PSK_trans_fac"/>
    <property type="match status" value="1"/>
</dbReference>
<dbReference type="InterPro" id="IPR011660">
    <property type="entry name" value="VapB-like"/>
</dbReference>
<accession>A0A7Z0RG95</accession>
<protein>
    <submittedName>
        <fullName evidence="1">Type II toxin-antitoxin system VapB family antitoxin</fullName>
    </submittedName>
</protein>
<proteinExistence type="predicted"/>
<organism evidence="1 2">
    <name type="scientific">Rhizobium changzhiense</name>
    <dbReference type="NCBI Taxonomy" id="2692317"/>
    <lineage>
        <taxon>Bacteria</taxon>
        <taxon>Pseudomonadati</taxon>
        <taxon>Pseudomonadota</taxon>
        <taxon>Alphaproteobacteria</taxon>
        <taxon>Hyphomicrobiales</taxon>
        <taxon>Rhizobiaceae</taxon>
        <taxon>Rhizobium/Agrobacterium group</taxon>
        <taxon>Rhizobium</taxon>
    </lineage>
</organism>
<dbReference type="EMBL" id="JACCPJ010000001">
    <property type="protein sequence ID" value="NZD60935.1"/>
    <property type="molecule type" value="Genomic_DNA"/>
</dbReference>
<name>A0A7Z0RG95_9HYPH</name>
<evidence type="ECO:0000313" key="1">
    <source>
        <dbReference type="EMBL" id="NZD60935.1"/>
    </source>
</evidence>
<sequence length="81" mass="9161">MLQVPQETERLARLVADRTGRSAEDVVRIAIEREAITFGVLDKPKHRMTAEEMLAFGDRIEAMPVLDPRSPQEIMDDLNAV</sequence>
<gene>
    <name evidence="1" type="ORF">HX900_07365</name>
</gene>
<dbReference type="RefSeq" id="WP_171601883.1">
    <property type="nucleotide sequence ID" value="NZ_JABFCQ010000001.1"/>
</dbReference>
<dbReference type="AlphaFoldDB" id="A0A7Z0RG95"/>
<evidence type="ECO:0000313" key="2">
    <source>
        <dbReference type="Proteomes" id="UP000532162"/>
    </source>
</evidence>